<comment type="caution">
    <text evidence="2">The sequence shown here is derived from an EMBL/GenBank/DDBJ whole genome shotgun (WGS) entry which is preliminary data.</text>
</comment>
<name>A0A1S8Y9Y0_9GAMM</name>
<organism evidence="2 3">
    <name type="scientific">Izhakiella australiensis</name>
    <dbReference type="NCBI Taxonomy" id="1926881"/>
    <lineage>
        <taxon>Bacteria</taxon>
        <taxon>Pseudomonadati</taxon>
        <taxon>Pseudomonadota</taxon>
        <taxon>Gammaproteobacteria</taxon>
        <taxon>Enterobacterales</taxon>
        <taxon>Erwiniaceae</taxon>
        <taxon>Izhakiella</taxon>
    </lineage>
</organism>
<sequence>MKRVFILGATGYIGSHLAAFLRDDFEVVTLGRKNSDVIFDLESNNFDELVDKINANDTLVFLSAISAPDLCEKNYEYAFDINVRKTILLTSMLLEKKVKVIFSSSDAVFGNAKNICDERDEKRPFGKYGQMKSEVEDYFHDNNNFFVTRFSYVLGKGDKFTLMIDDYYNNGKTLAVFDGFERSVIMINDVLSGIRNIITNWEKINTRVVNFSGNSLVSRQDIVTAIVKEKYHSLSFKFIDAPESFWQGRPKKIHTKSIFLESIINRSLESYLAVCKE</sequence>
<dbReference type="AlphaFoldDB" id="A0A1S8Y9Y0"/>
<accession>A0A1S8Y9Y0</accession>
<keyword evidence="3" id="KW-1185">Reference proteome</keyword>
<dbReference type="Pfam" id="PF04321">
    <property type="entry name" value="RmlD_sub_bind"/>
    <property type="match status" value="1"/>
</dbReference>
<dbReference type="InterPro" id="IPR036291">
    <property type="entry name" value="NAD(P)-bd_dom_sf"/>
</dbReference>
<dbReference type="PANTHER" id="PTHR43242:SF1">
    <property type="entry name" value="NAD(P)-BINDING ROSSMANN-FOLD SUPERFAMILY PROTEIN"/>
    <property type="match status" value="1"/>
</dbReference>
<dbReference type="Gene3D" id="3.40.50.720">
    <property type="entry name" value="NAD(P)-binding Rossmann-like Domain"/>
    <property type="match status" value="1"/>
</dbReference>
<gene>
    <name evidence="2" type="ORF">BTJ39_22085</name>
</gene>
<dbReference type="EMBL" id="MRUL01000027">
    <property type="protein sequence ID" value="OON35656.1"/>
    <property type="molecule type" value="Genomic_DNA"/>
</dbReference>
<feature type="domain" description="RmlD-like substrate binding" evidence="1">
    <location>
        <begin position="3"/>
        <end position="230"/>
    </location>
</feature>
<dbReference type="Proteomes" id="UP000190667">
    <property type="component" value="Unassembled WGS sequence"/>
</dbReference>
<proteinExistence type="predicted"/>
<evidence type="ECO:0000313" key="2">
    <source>
        <dbReference type="EMBL" id="OON35656.1"/>
    </source>
</evidence>
<dbReference type="PANTHER" id="PTHR43242">
    <property type="entry name" value="NAD(P)-BINDING ROSSMANN-FOLD SUPERFAMILY PROTEIN"/>
    <property type="match status" value="1"/>
</dbReference>
<dbReference type="InterPro" id="IPR029903">
    <property type="entry name" value="RmlD-like-bd"/>
</dbReference>
<dbReference type="STRING" id="1926881.BTJ39_22085"/>
<evidence type="ECO:0000313" key="3">
    <source>
        <dbReference type="Proteomes" id="UP000190667"/>
    </source>
</evidence>
<evidence type="ECO:0000259" key="1">
    <source>
        <dbReference type="Pfam" id="PF04321"/>
    </source>
</evidence>
<reference evidence="2 3" key="1">
    <citation type="submission" date="2016-12" db="EMBL/GenBank/DDBJ databases">
        <title>Izhakiella australiana sp. nov. of genus Izhakiella isolated from Australian desert.</title>
        <authorList>
            <person name="Ji M."/>
        </authorList>
    </citation>
    <scope>NUCLEOTIDE SEQUENCE [LARGE SCALE GENOMIC DNA]</scope>
    <source>
        <strain evidence="2 3">D4N98</strain>
    </source>
</reference>
<protein>
    <submittedName>
        <fullName evidence="2">NAD-dependent dehydratase</fullName>
    </submittedName>
</protein>
<dbReference type="OrthoDB" id="9803010at2"/>
<dbReference type="SUPFAM" id="SSF51735">
    <property type="entry name" value="NAD(P)-binding Rossmann-fold domains"/>
    <property type="match status" value="1"/>
</dbReference>
<dbReference type="RefSeq" id="WP_078004843.1">
    <property type="nucleotide sequence ID" value="NZ_MRUL01000027.1"/>
</dbReference>